<evidence type="ECO:0000256" key="1">
    <source>
        <dbReference type="ARBA" id="ARBA00022737"/>
    </source>
</evidence>
<feature type="region of interest" description="Disordered" evidence="5">
    <location>
        <begin position="1138"/>
        <end position="1161"/>
    </location>
</feature>
<dbReference type="Pfam" id="PF13181">
    <property type="entry name" value="TPR_8"/>
    <property type="match status" value="1"/>
</dbReference>
<keyword evidence="2 3" id="KW-0802">TPR repeat</keyword>
<feature type="compositionally biased region" description="Basic residues" evidence="5">
    <location>
        <begin position="933"/>
        <end position="945"/>
    </location>
</feature>
<dbReference type="Pfam" id="PF13424">
    <property type="entry name" value="TPR_12"/>
    <property type="match status" value="1"/>
</dbReference>
<reference evidence="6 7" key="1">
    <citation type="submission" date="2024-08" db="EMBL/GenBank/DDBJ databases">
        <authorList>
            <person name="Cucini C."/>
            <person name="Frati F."/>
        </authorList>
    </citation>
    <scope>NUCLEOTIDE SEQUENCE [LARGE SCALE GENOMIC DNA]</scope>
</reference>
<evidence type="ECO:0000313" key="7">
    <source>
        <dbReference type="Proteomes" id="UP001642540"/>
    </source>
</evidence>
<feature type="region of interest" description="Disordered" evidence="5">
    <location>
        <begin position="969"/>
        <end position="1027"/>
    </location>
</feature>
<feature type="compositionally biased region" description="Basic and acidic residues" evidence="5">
    <location>
        <begin position="946"/>
        <end position="956"/>
    </location>
</feature>
<dbReference type="SUPFAM" id="SSF48452">
    <property type="entry name" value="TPR-like"/>
    <property type="match status" value="3"/>
</dbReference>
<dbReference type="PROSITE" id="PS50005">
    <property type="entry name" value="TPR"/>
    <property type="match status" value="3"/>
</dbReference>
<keyword evidence="7" id="KW-1185">Reference proteome</keyword>
<dbReference type="InterPro" id="IPR031101">
    <property type="entry name" value="Ctr9"/>
</dbReference>
<dbReference type="InterPro" id="IPR011990">
    <property type="entry name" value="TPR-like_helical_dom_sf"/>
</dbReference>
<feature type="compositionally biased region" description="Polar residues" evidence="5">
    <location>
        <begin position="988"/>
        <end position="998"/>
    </location>
</feature>
<feature type="repeat" description="TPR" evidence="3">
    <location>
        <begin position="202"/>
        <end position="235"/>
    </location>
</feature>
<feature type="compositionally biased region" description="Polar residues" evidence="5">
    <location>
        <begin position="1011"/>
        <end position="1027"/>
    </location>
</feature>
<dbReference type="SMART" id="SM00028">
    <property type="entry name" value="TPR"/>
    <property type="match status" value="12"/>
</dbReference>
<dbReference type="Proteomes" id="UP001642540">
    <property type="component" value="Unassembled WGS sequence"/>
</dbReference>
<keyword evidence="1" id="KW-0677">Repeat</keyword>
<gene>
    <name evidence="6" type="ORF">ODALV1_LOCUS27887</name>
</gene>
<name>A0ABP1RZR2_9HEXA</name>
<evidence type="ECO:0000256" key="2">
    <source>
        <dbReference type="ARBA" id="ARBA00022803"/>
    </source>
</evidence>
<comment type="caution">
    <text evidence="6">The sequence shown here is derived from an EMBL/GenBank/DDBJ whole genome shotgun (WGS) entry which is preliminary data.</text>
</comment>
<dbReference type="PANTHER" id="PTHR14027">
    <property type="entry name" value="RNA POLYMERASE-ASSOCIATED PROTEIN CTR9"/>
    <property type="match status" value="1"/>
</dbReference>
<accession>A0ABP1RZR2</accession>
<evidence type="ECO:0000256" key="4">
    <source>
        <dbReference type="SAM" id="Coils"/>
    </source>
</evidence>
<feature type="repeat" description="TPR" evidence="3">
    <location>
        <begin position="454"/>
        <end position="487"/>
    </location>
</feature>
<dbReference type="EMBL" id="CAXLJM020000128">
    <property type="protein sequence ID" value="CAL8139556.1"/>
    <property type="molecule type" value="Genomic_DNA"/>
</dbReference>
<protein>
    <recommendedName>
        <fullName evidence="8">RNA polymerase-associated protein CTR9</fullName>
    </recommendedName>
</protein>
<proteinExistence type="predicted"/>
<keyword evidence="4" id="KW-0175">Coiled coil</keyword>
<feature type="region of interest" description="Disordered" evidence="5">
    <location>
        <begin position="933"/>
        <end position="956"/>
    </location>
</feature>
<feature type="compositionally biased region" description="Polar residues" evidence="5">
    <location>
        <begin position="1138"/>
        <end position="1155"/>
    </location>
</feature>
<sequence length="1200" mass="137677">MDLVPTSPENSVRIPLKNTEGEYIDIEGPDLPPSEDVITALRDEDAHVEIWHRVACLYYSHQRHDDFRVIAEEGCKIKYKTHKESSISPLAMSVAAYFSQRGYEENDESLLLKATNWYNSVGNKLGVTGFEADYYVGRAFLYLNMKDTEQADKHFSFILSSLDADFIPALLGKGFIAFGKQDYQTALSFFRRVLTLDPYHPTNVRVCIGHCFWKLNQREKAKIAFERALEVQPDDVDALSALAVYHLSTMKQHSIVQGMKMLAQAYSKNSKHAMTLIFLADHYYFKRDFDRSLDFALRAFTDTSLHDRHDIRKLSAFILGRNYQAKEDFKLALHYFYEALKEPENGFLLPNFGLAHCYLHLNDVERSINALNKILSKEPNNFLARKMFGVLACSSENTSRRTKAQEYLKSILENEPEDRVSRIALATALEGLDDTQSYENYKKVLQMYHESPPPEILNNVGSTLFSLQEYAKAYGYFRSALQVLNNNGRSHFSITVQYNIARALEALCDYRSAETLYKEILNEHPSYYSCFIRLAVMAREKGNLYDSSTHFKEALEYSRDHPDVWAFLGSLHLGNQETLPARQKFLRILDMSGETKHDSYASVALGNVTLNDLHRYIFDKTPCHTDDQRMKTQYIMSRALNYFKTILEKESNNIYAANGVGCILALKGLLTEAREVFSQVREATTDFKDVWMNIAHTYLEQDMYFNAAQMYETISKKFSLHSDFKLLQYIAKAHYLNGSYEAARIALLKCRRVAPQDPRILFVLGLTLRKLGWKTFSSQKADLKLVQDGYKYLNLAFKIFQGLEGIVDSDGHSRMHYAASEQARFCDDLIKQTPHMMSRVEAAYKEEQKLKSKREMEMKAFRERQYNEKMLLEQKKKEMEDEVQKRRDEVNSYAEKVKKSWEAETIVKRKKEIKEEPEEVHFIQINEEDLKPRTKKSRVTRKKRQQKADSDEYEEKKLVPPLKLRLTRKRKAKRIVDDDDSDSPSVSTAENVTASQTELLIEQEVEESRQEATNTEIGAQEQDATSIDTDVKEEAKTFIEAGVNVELQEAVDDKAPLTNVLKCEDTTDSQLGAMEENYVSGTLSEDNGLPEPLVSEDKTLEAAEDLENRKSSVDEFNRSVTRDYDNLDINIFSFGQVTNGGNRTGAGNSSSQTVEGNGDSDLYEGLPVLVPFNEEEPEVNDDFDFDCLPPVLHKADSDLE</sequence>
<dbReference type="PANTHER" id="PTHR14027:SF2">
    <property type="entry name" value="RNA POLYMERASE-ASSOCIATED PROTEIN CTR9 HOMOLOG"/>
    <property type="match status" value="1"/>
</dbReference>
<dbReference type="Gene3D" id="1.25.40.10">
    <property type="entry name" value="Tetratricopeptide repeat domain"/>
    <property type="match status" value="4"/>
</dbReference>
<feature type="repeat" description="TPR" evidence="3">
    <location>
        <begin position="167"/>
        <end position="200"/>
    </location>
</feature>
<dbReference type="InterPro" id="IPR019734">
    <property type="entry name" value="TPR_rpt"/>
</dbReference>
<evidence type="ECO:0000256" key="5">
    <source>
        <dbReference type="SAM" id="MobiDB-lite"/>
    </source>
</evidence>
<evidence type="ECO:0008006" key="8">
    <source>
        <dbReference type="Google" id="ProtNLM"/>
    </source>
</evidence>
<organism evidence="6 7">
    <name type="scientific">Orchesella dallaii</name>
    <dbReference type="NCBI Taxonomy" id="48710"/>
    <lineage>
        <taxon>Eukaryota</taxon>
        <taxon>Metazoa</taxon>
        <taxon>Ecdysozoa</taxon>
        <taxon>Arthropoda</taxon>
        <taxon>Hexapoda</taxon>
        <taxon>Collembola</taxon>
        <taxon>Entomobryomorpha</taxon>
        <taxon>Entomobryoidea</taxon>
        <taxon>Orchesellidae</taxon>
        <taxon>Orchesellinae</taxon>
        <taxon>Orchesella</taxon>
    </lineage>
</organism>
<feature type="coiled-coil region" evidence="4">
    <location>
        <begin position="862"/>
        <end position="896"/>
    </location>
</feature>
<evidence type="ECO:0000313" key="6">
    <source>
        <dbReference type="EMBL" id="CAL8139556.1"/>
    </source>
</evidence>
<evidence type="ECO:0000256" key="3">
    <source>
        <dbReference type="PROSITE-ProRule" id="PRU00339"/>
    </source>
</evidence>